<sequence>MLFIKIFQAQQNKYTYKEALNLFQICLPINETKITTQVTTMRINTCMHAKLEKHRYLSQMK</sequence>
<dbReference type="AlphaFoldDB" id="A0A2P2N953"/>
<reference evidence="1" key="1">
    <citation type="submission" date="2018-02" db="EMBL/GenBank/DDBJ databases">
        <title>Rhizophora mucronata_Transcriptome.</title>
        <authorList>
            <person name="Meera S.P."/>
            <person name="Sreeshan A."/>
            <person name="Augustine A."/>
        </authorList>
    </citation>
    <scope>NUCLEOTIDE SEQUENCE</scope>
    <source>
        <tissue evidence="1">Leaf</tissue>
    </source>
</reference>
<accession>A0A2P2N953</accession>
<evidence type="ECO:0000313" key="1">
    <source>
        <dbReference type="EMBL" id="MBX38976.1"/>
    </source>
</evidence>
<name>A0A2P2N953_RHIMU</name>
<dbReference type="EMBL" id="GGEC01058492">
    <property type="protein sequence ID" value="MBX38976.1"/>
    <property type="molecule type" value="Transcribed_RNA"/>
</dbReference>
<organism evidence="1">
    <name type="scientific">Rhizophora mucronata</name>
    <name type="common">Asiatic mangrove</name>
    <dbReference type="NCBI Taxonomy" id="61149"/>
    <lineage>
        <taxon>Eukaryota</taxon>
        <taxon>Viridiplantae</taxon>
        <taxon>Streptophyta</taxon>
        <taxon>Embryophyta</taxon>
        <taxon>Tracheophyta</taxon>
        <taxon>Spermatophyta</taxon>
        <taxon>Magnoliopsida</taxon>
        <taxon>eudicotyledons</taxon>
        <taxon>Gunneridae</taxon>
        <taxon>Pentapetalae</taxon>
        <taxon>rosids</taxon>
        <taxon>fabids</taxon>
        <taxon>Malpighiales</taxon>
        <taxon>Rhizophoraceae</taxon>
        <taxon>Rhizophora</taxon>
    </lineage>
</organism>
<proteinExistence type="predicted"/>
<protein>
    <submittedName>
        <fullName evidence="1">Uncharacterized protein</fullName>
    </submittedName>
</protein>